<dbReference type="PANTHER" id="PTHR12599">
    <property type="entry name" value="PTERIN-4-ALPHA-CARBINOLAMINE DEHYDRATASE"/>
    <property type="match status" value="1"/>
</dbReference>
<dbReference type="SUPFAM" id="SSF55248">
    <property type="entry name" value="PCD-like"/>
    <property type="match status" value="1"/>
</dbReference>
<dbReference type="GO" id="GO:0008124">
    <property type="term" value="F:4-alpha-hydroxytetrahydrobiopterin dehydratase activity"/>
    <property type="evidence" value="ECO:0007669"/>
    <property type="project" value="UniProtKB-EC"/>
</dbReference>
<evidence type="ECO:0000256" key="1">
    <source>
        <dbReference type="ARBA" id="ARBA00001554"/>
    </source>
</evidence>
<dbReference type="InterPro" id="IPR001533">
    <property type="entry name" value="Pterin_deHydtase"/>
</dbReference>
<dbReference type="PANTHER" id="PTHR12599:SF8">
    <property type="entry name" value="PTERIN-4-ALPHA-CARBINOLAMINE DEHYDRATASE, CHLOROPLASTIC-RELATED"/>
    <property type="match status" value="1"/>
</dbReference>
<dbReference type="Gene3D" id="3.30.1360.20">
    <property type="entry name" value="Transcriptional coactivator/pterin dehydratase"/>
    <property type="match status" value="1"/>
</dbReference>
<dbReference type="GO" id="GO:0009536">
    <property type="term" value="C:plastid"/>
    <property type="evidence" value="ECO:0007669"/>
    <property type="project" value="TreeGrafter"/>
</dbReference>
<dbReference type="Proteomes" id="UP001140206">
    <property type="component" value="Chromosome 3"/>
</dbReference>
<sequence length="218" mass="23934">MASSVLSALSNQALLYRLPSISHLPNPAIFSISFPKASCTRRSLVRPIAVGTGPDLLGDFGARDPFPEELASNFAENVLGDTDTLHRILIPNITALSLSQMKLEPVESLTQPLSADDAGRLLKKIVGWRLVEVDGVMRLQCEWRLRDAACGEELISRINKVLENTGHYPNISLEQPNIVKAELYTPSIGGLSINDFIIGAKIDKVKVLDLLPRKRVWA</sequence>
<dbReference type="InterPro" id="IPR036428">
    <property type="entry name" value="PCD_sf"/>
</dbReference>
<evidence type="ECO:0000256" key="3">
    <source>
        <dbReference type="ARBA" id="ARBA00013252"/>
    </source>
</evidence>
<name>A0AAV8EHJ4_9POAL</name>
<evidence type="ECO:0000256" key="4">
    <source>
        <dbReference type="ARBA" id="ARBA00023239"/>
    </source>
</evidence>
<evidence type="ECO:0000256" key="2">
    <source>
        <dbReference type="ARBA" id="ARBA00006472"/>
    </source>
</evidence>
<keyword evidence="4" id="KW-0456">Lyase</keyword>
<accession>A0AAV8EHJ4</accession>
<comment type="similarity">
    <text evidence="2">Belongs to the pterin-4-alpha-carbinolamine dehydratase family.</text>
</comment>
<organism evidence="5 6">
    <name type="scientific">Rhynchospora pubera</name>
    <dbReference type="NCBI Taxonomy" id="906938"/>
    <lineage>
        <taxon>Eukaryota</taxon>
        <taxon>Viridiplantae</taxon>
        <taxon>Streptophyta</taxon>
        <taxon>Embryophyta</taxon>
        <taxon>Tracheophyta</taxon>
        <taxon>Spermatophyta</taxon>
        <taxon>Magnoliopsida</taxon>
        <taxon>Liliopsida</taxon>
        <taxon>Poales</taxon>
        <taxon>Cyperaceae</taxon>
        <taxon>Cyperoideae</taxon>
        <taxon>Rhynchosporeae</taxon>
        <taxon>Rhynchospora</taxon>
    </lineage>
</organism>
<dbReference type="EC" id="4.2.1.96" evidence="3"/>
<gene>
    <name evidence="5" type="ORF">LUZ62_061905</name>
</gene>
<protein>
    <recommendedName>
        <fullName evidence="3">4a-hydroxytetrahydrobiopterin dehydratase</fullName>
        <ecNumber evidence="3">4.2.1.96</ecNumber>
    </recommendedName>
</protein>
<dbReference type="Pfam" id="PF01329">
    <property type="entry name" value="Pterin_4a"/>
    <property type="match status" value="1"/>
</dbReference>
<proteinExistence type="inferred from homology"/>
<reference evidence="5" key="1">
    <citation type="submission" date="2022-08" db="EMBL/GenBank/DDBJ databases">
        <authorList>
            <person name="Marques A."/>
        </authorList>
    </citation>
    <scope>NUCLEOTIDE SEQUENCE</scope>
    <source>
        <strain evidence="5">RhyPub2mFocal</strain>
        <tissue evidence="5">Leaves</tissue>
    </source>
</reference>
<keyword evidence="6" id="KW-1185">Reference proteome</keyword>
<comment type="caution">
    <text evidence="5">The sequence shown here is derived from an EMBL/GenBank/DDBJ whole genome shotgun (WGS) entry which is preliminary data.</text>
</comment>
<evidence type="ECO:0000313" key="6">
    <source>
        <dbReference type="Proteomes" id="UP001140206"/>
    </source>
</evidence>
<dbReference type="AlphaFoldDB" id="A0AAV8EHJ4"/>
<comment type="catalytic activity">
    <reaction evidence="1">
        <text>(4aS,6R)-4a-hydroxy-L-erythro-5,6,7,8-tetrahydrobiopterin = (6R)-L-erythro-6,7-dihydrobiopterin + H2O</text>
        <dbReference type="Rhea" id="RHEA:11920"/>
        <dbReference type="ChEBI" id="CHEBI:15377"/>
        <dbReference type="ChEBI" id="CHEBI:15642"/>
        <dbReference type="ChEBI" id="CHEBI:43120"/>
        <dbReference type="EC" id="4.2.1.96"/>
    </reaction>
</comment>
<evidence type="ECO:0000313" key="5">
    <source>
        <dbReference type="EMBL" id="KAJ4777648.1"/>
    </source>
</evidence>
<dbReference type="EMBL" id="JAMFTS010000003">
    <property type="protein sequence ID" value="KAJ4777648.1"/>
    <property type="molecule type" value="Genomic_DNA"/>
</dbReference>
<dbReference type="GO" id="GO:0006729">
    <property type="term" value="P:tetrahydrobiopterin biosynthetic process"/>
    <property type="evidence" value="ECO:0007669"/>
    <property type="project" value="InterPro"/>
</dbReference>